<name>A0A1J1J507_9DIPT</name>
<dbReference type="EMBL" id="CVRI01000067">
    <property type="protein sequence ID" value="CRL06892.1"/>
    <property type="molecule type" value="Genomic_DNA"/>
</dbReference>
<evidence type="ECO:0000313" key="2">
    <source>
        <dbReference type="Proteomes" id="UP000183832"/>
    </source>
</evidence>
<dbReference type="AlphaFoldDB" id="A0A1J1J507"/>
<reference evidence="1 2" key="1">
    <citation type="submission" date="2015-04" db="EMBL/GenBank/DDBJ databases">
        <authorList>
            <person name="Syromyatnikov M.Y."/>
            <person name="Popov V.N."/>
        </authorList>
    </citation>
    <scope>NUCLEOTIDE SEQUENCE [LARGE SCALE GENOMIC DNA]</scope>
</reference>
<dbReference type="Proteomes" id="UP000183832">
    <property type="component" value="Unassembled WGS sequence"/>
</dbReference>
<sequence>MFCCKNQTKDGLDLEDFREVKKAFKERQLLPIPNKKFNIFTALLKESSKYETNIKKNLVIAFKGCLSKGVYK</sequence>
<keyword evidence="2" id="KW-1185">Reference proteome</keyword>
<organism evidence="1 2">
    <name type="scientific">Clunio marinus</name>
    <dbReference type="NCBI Taxonomy" id="568069"/>
    <lineage>
        <taxon>Eukaryota</taxon>
        <taxon>Metazoa</taxon>
        <taxon>Ecdysozoa</taxon>
        <taxon>Arthropoda</taxon>
        <taxon>Hexapoda</taxon>
        <taxon>Insecta</taxon>
        <taxon>Pterygota</taxon>
        <taxon>Neoptera</taxon>
        <taxon>Endopterygota</taxon>
        <taxon>Diptera</taxon>
        <taxon>Nematocera</taxon>
        <taxon>Chironomoidea</taxon>
        <taxon>Chironomidae</taxon>
        <taxon>Clunio</taxon>
    </lineage>
</organism>
<accession>A0A1J1J507</accession>
<protein>
    <submittedName>
        <fullName evidence="1">CLUMA_CG019741, isoform A</fullName>
    </submittedName>
</protein>
<gene>
    <name evidence="1" type="ORF">CLUMA_CG019741</name>
</gene>
<evidence type="ECO:0000313" key="1">
    <source>
        <dbReference type="EMBL" id="CRL06892.1"/>
    </source>
</evidence>
<proteinExistence type="predicted"/>